<organism evidence="11 12">
    <name type="scientific">OM182 bacterium BACL3 MAG-120507-bin80</name>
    <dbReference type="NCBI Taxonomy" id="1655577"/>
    <lineage>
        <taxon>Bacteria</taxon>
        <taxon>Pseudomonadati</taxon>
        <taxon>Pseudomonadota</taxon>
        <taxon>Gammaproteobacteria</taxon>
        <taxon>OMG group</taxon>
        <taxon>OM182 clade</taxon>
    </lineage>
</organism>
<sequence>MTALDQTPANGRLPSLPQALVCFTGVIAAIAGGLIGFGISLHALMFLCIVWTCLHAVSLGYHYKELREMMSGAISRALPAIYIFILIGMVIASFMQAGTIATLMYFGLAWLSPSLFLAIGMILCALMSVATGTSWGTVGTLGVVFIGLGEALGIPLPIVAGMVVCGATFGDKLSPISDTTNLAAMSAGTDLYRHIYSMLFTTVPAFLIALVLFLFIGFSYQASAPVTAEIDTLRTALAAEYSLQPLITLLPLITLAVLSARRVGAEVTMSASVLLATLIAVVYQGADAIAALNALWQNTPGTTGIENLDSLLGRGGITSMSWTLLLALFALALGGLLHGARFLDVILAGLLLRLRHIGALIATTIASGFVGNLAMGEAYISIILNCQLFKSKYESVGLEPAILSRTVEEGSTMTTGLIPWTTAGAFYTATLGVPVLDYLPYAFFNYLNAVVAIAMATLGIGLLGYRKAASNAAPIA</sequence>
<name>A0A0R2SEK2_9GAMM</name>
<evidence type="ECO:0000256" key="9">
    <source>
        <dbReference type="SAM" id="Phobius"/>
    </source>
</evidence>
<comment type="similarity">
    <text evidence="8">Belongs to the NhaC Na(+)/H(+) (TC 2.A.35) antiporter family.</text>
</comment>
<feature type="transmembrane region" description="Helical" evidence="9">
    <location>
        <begin position="115"/>
        <end position="135"/>
    </location>
</feature>
<dbReference type="InterPro" id="IPR052180">
    <property type="entry name" value="NhaC_Na-H+_Antiporter"/>
</dbReference>
<proteinExistence type="inferred from homology"/>
<evidence type="ECO:0000256" key="1">
    <source>
        <dbReference type="ARBA" id="ARBA00004651"/>
    </source>
</evidence>
<feature type="transmembrane region" description="Helical" evidence="9">
    <location>
        <begin position="16"/>
        <end position="37"/>
    </location>
</feature>
<keyword evidence="3" id="KW-0050">Antiport</keyword>
<feature type="transmembrane region" description="Helical" evidence="9">
    <location>
        <begin position="141"/>
        <end position="165"/>
    </location>
</feature>
<comment type="subcellular location">
    <subcellularLocation>
        <location evidence="1">Cell membrane</location>
        <topology evidence="1">Multi-pass membrane protein</topology>
    </subcellularLocation>
</comment>
<dbReference type="InterPro" id="IPR004770">
    <property type="entry name" value="Na/H_antiport_NhaC"/>
</dbReference>
<dbReference type="NCBIfam" id="TIGR00931">
    <property type="entry name" value="antiport_nhaC"/>
    <property type="match status" value="1"/>
</dbReference>
<evidence type="ECO:0000256" key="7">
    <source>
        <dbReference type="ARBA" id="ARBA00023136"/>
    </source>
</evidence>
<dbReference type="Proteomes" id="UP000051934">
    <property type="component" value="Unassembled WGS sequence"/>
</dbReference>
<keyword evidence="4" id="KW-1003">Cell membrane</keyword>
<feature type="transmembrane region" description="Helical" evidence="9">
    <location>
        <begin position="81"/>
        <end position="108"/>
    </location>
</feature>
<evidence type="ECO:0000256" key="5">
    <source>
        <dbReference type="ARBA" id="ARBA00022692"/>
    </source>
</evidence>
<feature type="transmembrane region" description="Helical" evidence="9">
    <location>
        <begin position="316"/>
        <end position="337"/>
    </location>
</feature>
<dbReference type="AlphaFoldDB" id="A0A0R2SEK2"/>
<dbReference type="EMBL" id="LIBB01000015">
    <property type="protein sequence ID" value="KRO73255.1"/>
    <property type="molecule type" value="Genomic_DNA"/>
</dbReference>
<protein>
    <submittedName>
        <fullName evidence="11">Sodium:proton antiporter</fullName>
    </submittedName>
</protein>
<dbReference type="InterPro" id="IPR018461">
    <property type="entry name" value="Na/H_Antiport_NhaC-like_C"/>
</dbReference>
<dbReference type="PANTHER" id="PTHR33451:SF3">
    <property type="entry name" value="MALATE-2H(+)_NA(+)-LACTATE ANTIPORTER"/>
    <property type="match status" value="1"/>
</dbReference>
<feature type="transmembrane region" description="Helical" evidence="9">
    <location>
        <begin position="272"/>
        <end position="296"/>
    </location>
</feature>
<dbReference type="PANTHER" id="PTHR33451">
    <property type="entry name" value="MALATE-2H(+)/NA(+)-LACTATE ANTIPORTER"/>
    <property type="match status" value="1"/>
</dbReference>
<feature type="transmembrane region" description="Helical" evidence="9">
    <location>
        <begin position="195"/>
        <end position="221"/>
    </location>
</feature>
<comment type="caution">
    <text evidence="11">The sequence shown here is derived from an EMBL/GenBank/DDBJ whole genome shotgun (WGS) entry which is preliminary data.</text>
</comment>
<evidence type="ECO:0000256" key="3">
    <source>
        <dbReference type="ARBA" id="ARBA00022449"/>
    </source>
</evidence>
<dbReference type="GO" id="GO:0015297">
    <property type="term" value="F:antiporter activity"/>
    <property type="evidence" value="ECO:0007669"/>
    <property type="project" value="UniProtKB-KW"/>
</dbReference>
<feature type="transmembrane region" description="Helical" evidence="9">
    <location>
        <begin position="443"/>
        <end position="465"/>
    </location>
</feature>
<feature type="transmembrane region" description="Helical" evidence="9">
    <location>
        <begin position="241"/>
        <end position="260"/>
    </location>
</feature>
<evidence type="ECO:0000313" key="11">
    <source>
        <dbReference type="EMBL" id="KRO73255.1"/>
    </source>
</evidence>
<evidence type="ECO:0000256" key="6">
    <source>
        <dbReference type="ARBA" id="ARBA00022989"/>
    </source>
</evidence>
<evidence type="ECO:0000256" key="8">
    <source>
        <dbReference type="ARBA" id="ARBA00038435"/>
    </source>
</evidence>
<keyword evidence="6 9" id="KW-1133">Transmembrane helix</keyword>
<feature type="transmembrane region" description="Helical" evidence="9">
    <location>
        <begin position="357"/>
        <end position="375"/>
    </location>
</feature>
<evidence type="ECO:0000256" key="2">
    <source>
        <dbReference type="ARBA" id="ARBA00022448"/>
    </source>
</evidence>
<dbReference type="GO" id="GO:0005886">
    <property type="term" value="C:plasma membrane"/>
    <property type="evidence" value="ECO:0007669"/>
    <property type="project" value="UniProtKB-SubCell"/>
</dbReference>
<evidence type="ECO:0000259" key="10">
    <source>
        <dbReference type="Pfam" id="PF03553"/>
    </source>
</evidence>
<gene>
    <name evidence="11" type="ORF">ABR69_04720</name>
</gene>
<reference evidence="11 12" key="1">
    <citation type="submission" date="2015-10" db="EMBL/GenBank/DDBJ databases">
        <title>Metagenome-Assembled Genomes uncover a global brackish microbiome.</title>
        <authorList>
            <person name="Hugerth L.W."/>
            <person name="Larsson J."/>
            <person name="Alneberg J."/>
            <person name="Lindh M.V."/>
            <person name="Legrand C."/>
            <person name="Pinhassi J."/>
            <person name="Andersson A.F."/>
        </authorList>
    </citation>
    <scope>NUCLEOTIDE SEQUENCE [LARGE SCALE GENOMIC DNA]</scope>
    <source>
        <strain evidence="11">BACL4 MAG-120507-bin80</strain>
    </source>
</reference>
<feature type="transmembrane region" description="Helical" evidence="9">
    <location>
        <begin position="44"/>
        <end position="61"/>
    </location>
</feature>
<dbReference type="Pfam" id="PF03553">
    <property type="entry name" value="Na_H_antiporter"/>
    <property type="match status" value="1"/>
</dbReference>
<keyword evidence="2" id="KW-0813">Transport</keyword>
<feature type="domain" description="Na+/H+ antiporter NhaC-like C-terminal" evidence="10">
    <location>
        <begin position="166"/>
        <end position="460"/>
    </location>
</feature>
<keyword evidence="7 9" id="KW-0472">Membrane</keyword>
<accession>A0A0R2SEK2</accession>
<evidence type="ECO:0000256" key="4">
    <source>
        <dbReference type="ARBA" id="ARBA00022475"/>
    </source>
</evidence>
<evidence type="ECO:0000313" key="12">
    <source>
        <dbReference type="Proteomes" id="UP000051934"/>
    </source>
</evidence>
<keyword evidence="5 9" id="KW-0812">Transmembrane</keyword>